<sequence>MAGRRQMELLPYIGEKGTLMGVKHPKTDNTHMPYPRPHIGRCDLHSSVAWRQPGGRCGRSLCRGRPGNSDQRSVCAPHFPPLGSRGLSRPPSRRLFTSAKHLDGNRDNATHEAYSTMVDDKATQSNLYHSSWEARFRQKFDIMCQQYWKGWEEWRKPPVMPAPQVLPPDRAPGHWHPPPEISTRRAQALIHSPQSGKQKVKSEEVYRAPSSRPVRKSPQPQAPSPPKQGAGKASHHRCPTQQRKHRPPRRRTTDKILSRPSRKKDSYPTQKLQTRAQRCYLPGRPRTSETPGAKHTSHCHKDATRWSRELPGKIWICQAEVLVDSATYPRARYPSPLSDIPAFRNKKQSCYTDIIVTYT</sequence>
<organism evidence="2 3">
    <name type="scientific">Pelobates cultripes</name>
    <name type="common">Western spadefoot toad</name>
    <dbReference type="NCBI Taxonomy" id="61616"/>
    <lineage>
        <taxon>Eukaryota</taxon>
        <taxon>Metazoa</taxon>
        <taxon>Chordata</taxon>
        <taxon>Craniata</taxon>
        <taxon>Vertebrata</taxon>
        <taxon>Euteleostomi</taxon>
        <taxon>Amphibia</taxon>
        <taxon>Batrachia</taxon>
        <taxon>Anura</taxon>
        <taxon>Pelobatoidea</taxon>
        <taxon>Pelobatidae</taxon>
        <taxon>Pelobates</taxon>
    </lineage>
</organism>
<gene>
    <name evidence="2" type="ORF">PECUL_23A031374</name>
</gene>
<feature type="compositionally biased region" description="Basic residues" evidence="1">
    <location>
        <begin position="233"/>
        <end position="250"/>
    </location>
</feature>
<reference evidence="2" key="1">
    <citation type="submission" date="2022-03" db="EMBL/GenBank/DDBJ databases">
        <authorList>
            <person name="Alioto T."/>
            <person name="Alioto T."/>
            <person name="Gomez Garrido J."/>
        </authorList>
    </citation>
    <scope>NUCLEOTIDE SEQUENCE</scope>
</reference>
<feature type="region of interest" description="Disordered" evidence="1">
    <location>
        <begin position="64"/>
        <end position="92"/>
    </location>
</feature>
<name>A0AAD1S441_PELCU</name>
<dbReference type="Proteomes" id="UP001295444">
    <property type="component" value="Chromosome 04"/>
</dbReference>
<protein>
    <submittedName>
        <fullName evidence="2">Uncharacterized protein</fullName>
    </submittedName>
</protein>
<keyword evidence="3" id="KW-1185">Reference proteome</keyword>
<feature type="compositionally biased region" description="Low complexity" evidence="1">
    <location>
        <begin position="81"/>
        <end position="92"/>
    </location>
</feature>
<evidence type="ECO:0000256" key="1">
    <source>
        <dbReference type="SAM" id="MobiDB-lite"/>
    </source>
</evidence>
<feature type="region of interest" description="Disordered" evidence="1">
    <location>
        <begin position="189"/>
        <end position="275"/>
    </location>
</feature>
<dbReference type="AlphaFoldDB" id="A0AAD1S441"/>
<evidence type="ECO:0000313" key="3">
    <source>
        <dbReference type="Proteomes" id="UP001295444"/>
    </source>
</evidence>
<evidence type="ECO:0000313" key="2">
    <source>
        <dbReference type="EMBL" id="CAH2285774.1"/>
    </source>
</evidence>
<accession>A0AAD1S441</accession>
<dbReference type="EMBL" id="OW240915">
    <property type="protein sequence ID" value="CAH2285774.1"/>
    <property type="molecule type" value="Genomic_DNA"/>
</dbReference>
<proteinExistence type="predicted"/>